<evidence type="ECO:0000313" key="1">
    <source>
        <dbReference type="EMBL" id="CDM32633.1"/>
    </source>
</evidence>
<name>W6Q7C7_PENRF</name>
<accession>W6Q7C7</accession>
<dbReference type="EMBL" id="HG792016">
    <property type="protein sequence ID" value="CDM32633.1"/>
    <property type="molecule type" value="Genomic_DNA"/>
</dbReference>
<gene>
    <name evidence="1" type="ORF">PROQFM164_S02g002784</name>
</gene>
<dbReference type="STRING" id="1365484.W6Q7C7"/>
<protein>
    <submittedName>
        <fullName evidence="1">Genomic scaffold, ProqFM164S02</fullName>
    </submittedName>
</protein>
<evidence type="ECO:0000313" key="2">
    <source>
        <dbReference type="Proteomes" id="UP000030686"/>
    </source>
</evidence>
<reference evidence="1" key="1">
    <citation type="journal article" date="2014" name="Nat. Commun.">
        <title>Multiple recent horizontal transfers of a large genomic region in cheese making fungi.</title>
        <authorList>
            <person name="Cheeseman K."/>
            <person name="Ropars J."/>
            <person name="Renault P."/>
            <person name="Dupont J."/>
            <person name="Gouzy J."/>
            <person name="Branca A."/>
            <person name="Abraham A.L."/>
            <person name="Ceppi M."/>
            <person name="Conseiller E."/>
            <person name="Debuchy R."/>
            <person name="Malagnac F."/>
            <person name="Goarin A."/>
            <person name="Silar P."/>
            <person name="Lacoste S."/>
            <person name="Sallet E."/>
            <person name="Bensimon A."/>
            <person name="Giraud T."/>
            <person name="Brygoo Y."/>
        </authorList>
    </citation>
    <scope>NUCLEOTIDE SEQUENCE [LARGE SCALE GENOMIC DNA]</scope>
    <source>
        <strain evidence="1">FM164</strain>
    </source>
</reference>
<proteinExistence type="predicted"/>
<sequence>MASSPINVHVASPSVSPNVPSIMQFITTKDHANVRQSNHISPGSFGLILN</sequence>
<dbReference type="AlphaFoldDB" id="W6Q7C7"/>
<organism evidence="1 2">
    <name type="scientific">Penicillium roqueforti (strain FM164)</name>
    <dbReference type="NCBI Taxonomy" id="1365484"/>
    <lineage>
        <taxon>Eukaryota</taxon>
        <taxon>Fungi</taxon>
        <taxon>Dikarya</taxon>
        <taxon>Ascomycota</taxon>
        <taxon>Pezizomycotina</taxon>
        <taxon>Eurotiomycetes</taxon>
        <taxon>Eurotiomycetidae</taxon>
        <taxon>Eurotiales</taxon>
        <taxon>Aspergillaceae</taxon>
        <taxon>Penicillium</taxon>
    </lineage>
</organism>
<keyword evidence="2" id="KW-1185">Reference proteome</keyword>
<dbReference type="Proteomes" id="UP000030686">
    <property type="component" value="Unassembled WGS sequence"/>
</dbReference>